<protein>
    <recommendedName>
        <fullName evidence="3">RNase H type-1 domain-containing protein</fullName>
    </recommendedName>
</protein>
<evidence type="ECO:0000313" key="2">
    <source>
        <dbReference type="Proteomes" id="UP000594261"/>
    </source>
</evidence>
<keyword evidence="2" id="KW-1185">Reference proteome</keyword>
<evidence type="ECO:0000313" key="1">
    <source>
        <dbReference type="EnsemblPlants" id="QL01p037957:mrna"/>
    </source>
</evidence>
<dbReference type="InterPro" id="IPR052929">
    <property type="entry name" value="RNase_H-like_EbsB-rel"/>
</dbReference>
<accession>A0A7N2QXV7</accession>
<dbReference type="EnsemblPlants" id="QL01p037957:mrna">
    <property type="protein sequence ID" value="QL01p037957:mrna"/>
    <property type="gene ID" value="QL01p037957"/>
</dbReference>
<dbReference type="Proteomes" id="UP000594261">
    <property type="component" value="Chromosome 1"/>
</dbReference>
<name>A0A7N2QXV7_QUELO</name>
<reference evidence="1" key="2">
    <citation type="submission" date="2021-01" db="UniProtKB">
        <authorList>
            <consortium name="EnsemblPlants"/>
        </authorList>
    </citation>
    <scope>IDENTIFICATION</scope>
</reference>
<sequence>MGSRSSGEYFSTVGGGDDSMDSGFHVALFSTISWCLWQRRNRLRENQPTWLLKEDRDRARALVLEFFEACQSDSGPSVSAAPVCWSRPSEGFYKVNFDAALFESSGCAGIGVAIRDSDGEIIAALSQSYVDNLRKLKSQIVWEN</sequence>
<dbReference type="InParanoid" id="A0A7N2QXV7"/>
<dbReference type="AlphaFoldDB" id="A0A7N2QXV7"/>
<organism evidence="1 2">
    <name type="scientific">Quercus lobata</name>
    <name type="common">Valley oak</name>
    <dbReference type="NCBI Taxonomy" id="97700"/>
    <lineage>
        <taxon>Eukaryota</taxon>
        <taxon>Viridiplantae</taxon>
        <taxon>Streptophyta</taxon>
        <taxon>Embryophyta</taxon>
        <taxon>Tracheophyta</taxon>
        <taxon>Spermatophyta</taxon>
        <taxon>Magnoliopsida</taxon>
        <taxon>eudicotyledons</taxon>
        <taxon>Gunneridae</taxon>
        <taxon>Pentapetalae</taxon>
        <taxon>rosids</taxon>
        <taxon>fabids</taxon>
        <taxon>Fagales</taxon>
        <taxon>Fagaceae</taxon>
        <taxon>Quercus</taxon>
    </lineage>
</organism>
<evidence type="ECO:0008006" key="3">
    <source>
        <dbReference type="Google" id="ProtNLM"/>
    </source>
</evidence>
<dbReference type="Gramene" id="QL01p037957:mrna">
    <property type="protein sequence ID" value="QL01p037957:mrna"/>
    <property type="gene ID" value="QL01p037957"/>
</dbReference>
<dbReference type="PANTHER" id="PTHR47074:SF11">
    <property type="entry name" value="REVERSE TRANSCRIPTASE-LIKE PROTEIN"/>
    <property type="match status" value="1"/>
</dbReference>
<proteinExistence type="predicted"/>
<reference evidence="1 2" key="1">
    <citation type="journal article" date="2016" name="G3 (Bethesda)">
        <title>First Draft Assembly and Annotation of the Genome of a California Endemic Oak Quercus lobata Nee (Fagaceae).</title>
        <authorList>
            <person name="Sork V.L."/>
            <person name="Fitz-Gibbon S.T."/>
            <person name="Puiu D."/>
            <person name="Crepeau M."/>
            <person name="Gugger P.F."/>
            <person name="Sherman R."/>
            <person name="Stevens K."/>
            <person name="Langley C.H."/>
            <person name="Pellegrini M."/>
            <person name="Salzberg S.L."/>
        </authorList>
    </citation>
    <scope>NUCLEOTIDE SEQUENCE [LARGE SCALE GENOMIC DNA]</scope>
    <source>
        <strain evidence="1 2">cv. SW786</strain>
    </source>
</reference>
<dbReference type="EMBL" id="LRBV02000001">
    <property type="status" value="NOT_ANNOTATED_CDS"/>
    <property type="molecule type" value="Genomic_DNA"/>
</dbReference>
<dbReference type="PANTHER" id="PTHR47074">
    <property type="entry name" value="BNAC02G40300D PROTEIN"/>
    <property type="match status" value="1"/>
</dbReference>